<dbReference type="Gene3D" id="3.10.450.40">
    <property type="match status" value="1"/>
</dbReference>
<name>A0A1I1NET8_9GAMM</name>
<dbReference type="Pfam" id="PF04965">
    <property type="entry name" value="GPW_gp25"/>
    <property type="match status" value="1"/>
</dbReference>
<dbReference type="PANTHER" id="PTHR38595">
    <property type="entry name" value="CYTOPLASMIC PROTEIN-RELATED"/>
    <property type="match status" value="1"/>
</dbReference>
<dbReference type="RefSeq" id="WP_091985974.1">
    <property type="nucleotide sequence ID" value="NZ_FOLO01000025.1"/>
</dbReference>
<evidence type="ECO:0000313" key="3">
    <source>
        <dbReference type="Proteomes" id="UP000198862"/>
    </source>
</evidence>
<accession>A0A1I1NET8</accession>
<dbReference type="InterPro" id="IPR007048">
    <property type="entry name" value="IraD/Gp25-like"/>
</dbReference>
<proteinExistence type="predicted"/>
<dbReference type="AlphaFoldDB" id="A0A1I1NET8"/>
<reference evidence="2 3" key="1">
    <citation type="submission" date="2016-10" db="EMBL/GenBank/DDBJ databases">
        <authorList>
            <person name="de Groot N.N."/>
        </authorList>
    </citation>
    <scope>NUCLEOTIDE SEQUENCE [LARGE SCALE GENOMIC DNA]</scope>
    <source>
        <strain evidence="2 3">DSM 6059</strain>
    </source>
</reference>
<dbReference type="EMBL" id="FOLO01000025">
    <property type="protein sequence ID" value="SFC95772.1"/>
    <property type="molecule type" value="Genomic_DNA"/>
</dbReference>
<dbReference type="PANTHER" id="PTHR38595:SF2">
    <property type="entry name" value="TYPE VI SECRETION SYSTEM BASEPLATE SUBUNIT TSSE"/>
    <property type="match status" value="1"/>
</dbReference>
<gene>
    <name evidence="2" type="ORF">SAMN02745724_03035</name>
</gene>
<evidence type="ECO:0000313" key="2">
    <source>
        <dbReference type="EMBL" id="SFC95772.1"/>
    </source>
</evidence>
<keyword evidence="3" id="KW-1185">Reference proteome</keyword>
<organism evidence="2 3">
    <name type="scientific">Pseudoalteromonas denitrificans DSM 6059</name>
    <dbReference type="NCBI Taxonomy" id="1123010"/>
    <lineage>
        <taxon>Bacteria</taxon>
        <taxon>Pseudomonadati</taxon>
        <taxon>Pseudomonadota</taxon>
        <taxon>Gammaproteobacteria</taxon>
        <taxon>Alteromonadales</taxon>
        <taxon>Pseudoalteromonadaceae</taxon>
        <taxon>Pseudoalteromonas</taxon>
    </lineage>
</organism>
<dbReference type="Proteomes" id="UP000198862">
    <property type="component" value="Unassembled WGS sequence"/>
</dbReference>
<dbReference type="InterPro" id="IPR053176">
    <property type="entry name" value="T6SS_TssE1-like"/>
</dbReference>
<dbReference type="NCBIfam" id="TIGR03357">
    <property type="entry name" value="VI_zyme"/>
    <property type="match status" value="1"/>
</dbReference>
<dbReference type="SUPFAM" id="SSF160719">
    <property type="entry name" value="gpW/gp25-like"/>
    <property type="match status" value="1"/>
</dbReference>
<dbReference type="OrthoDB" id="1524306at2"/>
<protein>
    <submittedName>
        <fullName evidence="2">Type VI secretion system protein</fullName>
    </submittedName>
</protein>
<sequence length="132" mass="15331">MALFDLLATEFSNKIDNDALKKEVHSVCRHLNQLLNSRRGVLQHLNDYGLPDVEDMYEALPYSQHKLAKEVEKTIEKYEPRVRDVRVQPVDINQDNCVIKLNVRAYLASGYCIDFDTRFSSFGKAKIEQKTR</sequence>
<feature type="domain" description="IraD/Gp25-like" evidence="1">
    <location>
        <begin position="25"/>
        <end position="105"/>
    </location>
</feature>
<dbReference type="InterPro" id="IPR017737">
    <property type="entry name" value="TssE1-like"/>
</dbReference>
<dbReference type="STRING" id="1123010.SAMN02745724_03035"/>
<evidence type="ECO:0000259" key="1">
    <source>
        <dbReference type="Pfam" id="PF04965"/>
    </source>
</evidence>